<dbReference type="EMBL" id="CP119313">
    <property type="protein sequence ID" value="WEK20415.1"/>
    <property type="molecule type" value="Genomic_DNA"/>
</dbReference>
<proteinExistence type="predicted"/>
<dbReference type="Proteomes" id="UP001214530">
    <property type="component" value="Chromosome"/>
</dbReference>
<sequence>MKNNKERTAQLFASVDFVDGKTLKIYKRIKALEFKGIIKLVEQGLLLPAVIVADVMDN</sequence>
<evidence type="ECO:0000313" key="2">
    <source>
        <dbReference type="Proteomes" id="UP001214530"/>
    </source>
</evidence>
<accession>A0AAJ6B7L4</accession>
<dbReference type="AlphaFoldDB" id="A0AAJ6B7L4"/>
<evidence type="ECO:0000313" key="1">
    <source>
        <dbReference type="EMBL" id="WEK20415.1"/>
    </source>
</evidence>
<name>A0AAJ6B7L4_9SPHI</name>
<organism evidence="1 2">
    <name type="scientific">Candidatus Pedobacter colombiensis</name>
    <dbReference type="NCBI Taxonomy" id="3121371"/>
    <lineage>
        <taxon>Bacteria</taxon>
        <taxon>Pseudomonadati</taxon>
        <taxon>Bacteroidota</taxon>
        <taxon>Sphingobacteriia</taxon>
        <taxon>Sphingobacteriales</taxon>
        <taxon>Sphingobacteriaceae</taxon>
        <taxon>Pedobacter</taxon>
    </lineage>
</organism>
<protein>
    <submittedName>
        <fullName evidence="1">Uncharacterized protein</fullName>
    </submittedName>
</protein>
<reference evidence="1" key="1">
    <citation type="submission" date="2023-03" db="EMBL/GenBank/DDBJ databases">
        <title>Andean soil-derived lignocellulolytic bacterial consortium as a source of novel taxa and putative plastic-active enzymes.</title>
        <authorList>
            <person name="Diaz-Garcia L."/>
            <person name="Chuvochina M."/>
            <person name="Feuerriegel G."/>
            <person name="Bunk B."/>
            <person name="Sproer C."/>
            <person name="Streit W.R."/>
            <person name="Rodriguez L.M."/>
            <person name="Overmann J."/>
            <person name="Jimenez D.J."/>
        </authorList>
    </citation>
    <scope>NUCLEOTIDE SEQUENCE</scope>
    <source>
        <strain evidence="1">MAG 3858</strain>
    </source>
</reference>
<gene>
    <name evidence="1" type="ORF">P0Y49_04590</name>
</gene>